<organism evidence="2 3">
    <name type="scientific">Laccaria amethystina LaAM-08-1</name>
    <dbReference type="NCBI Taxonomy" id="1095629"/>
    <lineage>
        <taxon>Eukaryota</taxon>
        <taxon>Fungi</taxon>
        <taxon>Dikarya</taxon>
        <taxon>Basidiomycota</taxon>
        <taxon>Agaricomycotina</taxon>
        <taxon>Agaricomycetes</taxon>
        <taxon>Agaricomycetidae</taxon>
        <taxon>Agaricales</taxon>
        <taxon>Agaricineae</taxon>
        <taxon>Hydnangiaceae</taxon>
        <taxon>Laccaria</taxon>
    </lineage>
</organism>
<reference evidence="2 3" key="1">
    <citation type="submission" date="2014-04" db="EMBL/GenBank/DDBJ databases">
        <authorList>
            <consortium name="DOE Joint Genome Institute"/>
            <person name="Kuo A."/>
            <person name="Kohler A."/>
            <person name="Nagy L.G."/>
            <person name="Floudas D."/>
            <person name="Copeland A."/>
            <person name="Barry K.W."/>
            <person name="Cichocki N."/>
            <person name="Veneault-Fourrey C."/>
            <person name="LaButti K."/>
            <person name="Lindquist E.A."/>
            <person name="Lipzen A."/>
            <person name="Lundell T."/>
            <person name="Morin E."/>
            <person name="Murat C."/>
            <person name="Sun H."/>
            <person name="Tunlid A."/>
            <person name="Henrissat B."/>
            <person name="Grigoriev I.V."/>
            <person name="Hibbett D.S."/>
            <person name="Martin F."/>
            <person name="Nordberg H.P."/>
            <person name="Cantor M.N."/>
            <person name="Hua S.X."/>
        </authorList>
    </citation>
    <scope>NUCLEOTIDE SEQUENCE [LARGE SCALE GENOMIC DNA]</scope>
    <source>
        <strain evidence="2 3">LaAM-08-1</strain>
    </source>
</reference>
<feature type="compositionally biased region" description="Acidic residues" evidence="1">
    <location>
        <begin position="74"/>
        <end position="84"/>
    </location>
</feature>
<feature type="compositionally biased region" description="Basic and acidic residues" evidence="1">
    <location>
        <begin position="85"/>
        <end position="94"/>
    </location>
</feature>
<feature type="compositionally biased region" description="Basic residues" evidence="1">
    <location>
        <begin position="40"/>
        <end position="52"/>
    </location>
</feature>
<dbReference type="AlphaFoldDB" id="A0A0C9WR93"/>
<feature type="non-terminal residue" evidence="2">
    <location>
        <position position="363"/>
    </location>
</feature>
<sequence>MGGDVNDDIQGIEEDIREIARDPQHAKWFTLTPALEEKKRKEKARKDKRKASRLTLNTTTDPKTATSSTTNDISSDDTSDNEDQLAEKENEPPTKKLKTRPKITAYIEIVTAPRTLKEKPTPLSRGPFFFNLDTTRIDFLQSLASCCVEGHYAPTITSINHHQLFWKLQVPANDRKRPLSTEDGFRALIDKLADLSQKKKDTTIILSLPPLTRVAANPADVVAGKRGVDLEREEFKEGPLGSTIREQQVSIMFSLLYCQLKETIAACSVARDIAPGSAPTSPLKIVLPRPVSLDEFCDHYGIDDEDRARLSKLKVQPGDRRVEKLDREDWQGHAGFAKLSWDDFITKHKLFVTDVRAGKWDTV</sequence>
<evidence type="ECO:0000256" key="1">
    <source>
        <dbReference type="SAM" id="MobiDB-lite"/>
    </source>
</evidence>
<feature type="region of interest" description="Disordered" evidence="1">
    <location>
        <begin position="1"/>
        <end position="99"/>
    </location>
</feature>
<proteinExistence type="predicted"/>
<name>A0A0C9WR93_9AGAR</name>
<feature type="compositionally biased region" description="Low complexity" evidence="1">
    <location>
        <begin position="58"/>
        <end position="73"/>
    </location>
</feature>
<dbReference type="EMBL" id="KN838819">
    <property type="protein sequence ID" value="KIJ93890.1"/>
    <property type="molecule type" value="Genomic_DNA"/>
</dbReference>
<evidence type="ECO:0000313" key="3">
    <source>
        <dbReference type="Proteomes" id="UP000054477"/>
    </source>
</evidence>
<gene>
    <name evidence="2" type="ORF">K443DRAFT_26160</name>
</gene>
<dbReference type="Proteomes" id="UP000054477">
    <property type="component" value="Unassembled WGS sequence"/>
</dbReference>
<dbReference type="OrthoDB" id="3068544at2759"/>
<feature type="compositionally biased region" description="Acidic residues" evidence="1">
    <location>
        <begin position="1"/>
        <end position="16"/>
    </location>
</feature>
<keyword evidence="3" id="KW-1185">Reference proteome</keyword>
<evidence type="ECO:0000313" key="2">
    <source>
        <dbReference type="EMBL" id="KIJ93890.1"/>
    </source>
</evidence>
<reference evidence="3" key="2">
    <citation type="submission" date="2015-01" db="EMBL/GenBank/DDBJ databases">
        <title>Evolutionary Origins and Diversification of the Mycorrhizal Mutualists.</title>
        <authorList>
            <consortium name="DOE Joint Genome Institute"/>
            <consortium name="Mycorrhizal Genomics Consortium"/>
            <person name="Kohler A."/>
            <person name="Kuo A."/>
            <person name="Nagy L.G."/>
            <person name="Floudas D."/>
            <person name="Copeland A."/>
            <person name="Barry K.W."/>
            <person name="Cichocki N."/>
            <person name="Veneault-Fourrey C."/>
            <person name="LaButti K."/>
            <person name="Lindquist E.A."/>
            <person name="Lipzen A."/>
            <person name="Lundell T."/>
            <person name="Morin E."/>
            <person name="Murat C."/>
            <person name="Riley R."/>
            <person name="Ohm R."/>
            <person name="Sun H."/>
            <person name="Tunlid A."/>
            <person name="Henrissat B."/>
            <person name="Grigoriev I.V."/>
            <person name="Hibbett D.S."/>
            <person name="Martin F."/>
        </authorList>
    </citation>
    <scope>NUCLEOTIDE SEQUENCE [LARGE SCALE GENOMIC DNA]</scope>
    <source>
        <strain evidence="3">LaAM-08-1</strain>
    </source>
</reference>
<dbReference type="HOGENOM" id="CLU_763052_0_0_1"/>
<accession>A0A0C9WR93</accession>
<protein>
    <submittedName>
        <fullName evidence="2">Uncharacterized protein</fullName>
    </submittedName>
</protein>